<evidence type="ECO:0008006" key="5">
    <source>
        <dbReference type="Google" id="ProtNLM"/>
    </source>
</evidence>
<organism evidence="2 4">
    <name type="scientific">Allomyces macrogynus (strain ATCC 38327)</name>
    <name type="common">Allomyces javanicus var. macrogynus</name>
    <dbReference type="NCBI Taxonomy" id="578462"/>
    <lineage>
        <taxon>Eukaryota</taxon>
        <taxon>Fungi</taxon>
        <taxon>Fungi incertae sedis</taxon>
        <taxon>Blastocladiomycota</taxon>
        <taxon>Blastocladiomycetes</taxon>
        <taxon>Blastocladiales</taxon>
        <taxon>Blastocladiaceae</taxon>
        <taxon>Allomyces</taxon>
    </lineage>
</organism>
<reference evidence="4" key="2">
    <citation type="submission" date="2009-11" db="EMBL/GenBank/DDBJ databases">
        <title>The Genome Sequence of Allomyces macrogynus strain ATCC 38327.</title>
        <authorList>
            <consortium name="The Broad Institute Genome Sequencing Platform"/>
            <person name="Russ C."/>
            <person name="Cuomo C."/>
            <person name="Shea T."/>
            <person name="Young S.K."/>
            <person name="Zeng Q."/>
            <person name="Koehrsen M."/>
            <person name="Haas B."/>
            <person name="Borodovsky M."/>
            <person name="Guigo R."/>
            <person name="Alvarado L."/>
            <person name="Berlin A."/>
            <person name="Borenstein D."/>
            <person name="Chen Z."/>
            <person name="Engels R."/>
            <person name="Freedman E."/>
            <person name="Gellesch M."/>
            <person name="Goldberg J."/>
            <person name="Griggs A."/>
            <person name="Gujja S."/>
            <person name="Heiman D."/>
            <person name="Hepburn T."/>
            <person name="Howarth C."/>
            <person name="Jen D."/>
            <person name="Larson L."/>
            <person name="Lewis B."/>
            <person name="Mehta T."/>
            <person name="Park D."/>
            <person name="Pearson M."/>
            <person name="Roberts A."/>
            <person name="Saif S."/>
            <person name="Shenoy N."/>
            <person name="Sisk P."/>
            <person name="Stolte C."/>
            <person name="Sykes S."/>
            <person name="Walk T."/>
            <person name="White J."/>
            <person name="Yandava C."/>
            <person name="Burger G."/>
            <person name="Gray M.W."/>
            <person name="Holland P.W.H."/>
            <person name="King N."/>
            <person name="Lang F.B.F."/>
            <person name="Roger A.J."/>
            <person name="Ruiz-Trillo I."/>
            <person name="Lander E."/>
            <person name="Nusbaum C."/>
        </authorList>
    </citation>
    <scope>NUCLEOTIDE SEQUENCE [LARGE SCALE GENOMIC DNA]</scope>
    <source>
        <strain evidence="4">ATCC 38327</strain>
    </source>
</reference>
<name>A0A0L0RVU3_ALLM3</name>
<dbReference type="CDD" id="cd22903">
    <property type="entry name" value="NI9M"/>
    <property type="match status" value="1"/>
</dbReference>
<keyword evidence="1" id="KW-0472">Membrane</keyword>
<keyword evidence="1" id="KW-0812">Transmembrane</keyword>
<dbReference type="VEuPathDB" id="FungiDB:AMAG_19428"/>
<accession>A0A0L0RVU3</accession>
<reference evidence="2 4" key="1">
    <citation type="submission" date="2009-11" db="EMBL/GenBank/DDBJ databases">
        <title>Annotation of Allomyces macrogynus ATCC 38327.</title>
        <authorList>
            <consortium name="The Broad Institute Genome Sequencing Platform"/>
            <person name="Russ C."/>
            <person name="Cuomo C."/>
            <person name="Burger G."/>
            <person name="Gray M.W."/>
            <person name="Holland P.W.H."/>
            <person name="King N."/>
            <person name="Lang F.B.F."/>
            <person name="Roger A.J."/>
            <person name="Ruiz-Trillo I."/>
            <person name="Young S.K."/>
            <person name="Zeng Q."/>
            <person name="Gargeya S."/>
            <person name="Fitzgerald M."/>
            <person name="Haas B."/>
            <person name="Abouelleil A."/>
            <person name="Alvarado L."/>
            <person name="Arachchi H.M."/>
            <person name="Berlin A."/>
            <person name="Chapman S.B."/>
            <person name="Gearin G."/>
            <person name="Goldberg J."/>
            <person name="Griggs A."/>
            <person name="Gujja S."/>
            <person name="Hansen M."/>
            <person name="Heiman D."/>
            <person name="Howarth C."/>
            <person name="Larimer J."/>
            <person name="Lui A."/>
            <person name="MacDonald P.J.P."/>
            <person name="McCowen C."/>
            <person name="Montmayeur A."/>
            <person name="Murphy C."/>
            <person name="Neiman D."/>
            <person name="Pearson M."/>
            <person name="Priest M."/>
            <person name="Roberts A."/>
            <person name="Saif S."/>
            <person name="Shea T."/>
            <person name="Sisk P."/>
            <person name="Stolte C."/>
            <person name="Sykes S."/>
            <person name="Wortman J."/>
            <person name="Nusbaum C."/>
            <person name="Birren B."/>
        </authorList>
    </citation>
    <scope>NUCLEOTIDE SEQUENCE [LARGE SCALE GENOMIC DNA]</scope>
    <source>
        <strain evidence="2 4">ATCC 38327</strain>
    </source>
</reference>
<protein>
    <recommendedName>
        <fullName evidence="5">NADH-ubiquinone oxidoreductase 9.5 kDa subunit</fullName>
    </recommendedName>
</protein>
<dbReference type="VEuPathDB" id="FungiDB:AMAG_17635"/>
<dbReference type="PANTHER" id="PTHR38488">
    <property type="entry name" value="OXIDOREDUCTASE 9.5 KDA SUBUNIT, PUTATIVE (AFU_ORTHOLOGUE AFUA_5G08980)-RELATED"/>
    <property type="match status" value="1"/>
</dbReference>
<dbReference type="Proteomes" id="UP000054350">
    <property type="component" value="Unassembled WGS sequence"/>
</dbReference>
<keyword evidence="4" id="KW-1185">Reference proteome</keyword>
<feature type="transmembrane region" description="Helical" evidence="1">
    <location>
        <begin position="14"/>
        <end position="31"/>
    </location>
</feature>
<evidence type="ECO:0000313" key="4">
    <source>
        <dbReference type="Proteomes" id="UP000054350"/>
    </source>
</evidence>
<dbReference type="OrthoDB" id="2093409at2759"/>
<evidence type="ECO:0000313" key="2">
    <source>
        <dbReference type="EMBL" id="KNE54205.1"/>
    </source>
</evidence>
<sequence length="68" mass="7547">MFATLRRLTIEKPYIIAGTAIGFFGIGVLAARDPIRRVFGIVDVVPPPMTYPMPQRARNPPAGYEDDE</sequence>
<dbReference type="PANTHER" id="PTHR38488:SF1">
    <property type="entry name" value="OXIDOREDUCTASE 9.5 KDA SUBUNIT, PUTATIVE (AFU_ORTHOLOGUE AFUA_5G08980)-RELATED"/>
    <property type="match status" value="1"/>
</dbReference>
<dbReference type="EMBL" id="GG745346">
    <property type="protein sequence ID" value="KNE65097.1"/>
    <property type="molecule type" value="Genomic_DNA"/>
</dbReference>
<dbReference type="AlphaFoldDB" id="A0A0L0RVU3"/>
<evidence type="ECO:0000313" key="3">
    <source>
        <dbReference type="EMBL" id="KNE65097.1"/>
    </source>
</evidence>
<evidence type="ECO:0000256" key="1">
    <source>
        <dbReference type="SAM" id="Phobius"/>
    </source>
</evidence>
<dbReference type="EMBL" id="GG745328">
    <property type="protein sequence ID" value="KNE54205.1"/>
    <property type="molecule type" value="Genomic_DNA"/>
</dbReference>
<proteinExistence type="predicted"/>
<gene>
    <name evidence="2" type="ORF">AMAG_17635</name>
    <name evidence="3" type="ORF">AMAG_19428</name>
</gene>
<keyword evidence="1" id="KW-1133">Transmembrane helix</keyword>
<dbReference type="InterPro" id="IPR039961">
    <property type="entry name" value="Nuo9.5"/>
</dbReference>